<dbReference type="AlphaFoldDB" id="A0AAE0TVM6"/>
<gene>
    <name evidence="2" type="ORF">B0H63DRAFT_475101</name>
</gene>
<proteinExistence type="predicted"/>
<protein>
    <recommendedName>
        <fullName evidence="4">Infection structure specific protein</fullName>
    </recommendedName>
</protein>
<evidence type="ECO:0008006" key="4">
    <source>
        <dbReference type="Google" id="ProtNLM"/>
    </source>
</evidence>
<dbReference type="EMBL" id="JAULSW010000005">
    <property type="protein sequence ID" value="KAK3381217.1"/>
    <property type="molecule type" value="Genomic_DNA"/>
</dbReference>
<accession>A0AAE0TVM6</accession>
<evidence type="ECO:0000313" key="2">
    <source>
        <dbReference type="EMBL" id="KAK3381217.1"/>
    </source>
</evidence>
<keyword evidence="3" id="KW-1185">Reference proteome</keyword>
<dbReference type="Proteomes" id="UP001285441">
    <property type="component" value="Unassembled WGS sequence"/>
</dbReference>
<reference evidence="2" key="2">
    <citation type="submission" date="2023-06" db="EMBL/GenBank/DDBJ databases">
        <authorList>
            <consortium name="Lawrence Berkeley National Laboratory"/>
            <person name="Haridas S."/>
            <person name="Hensen N."/>
            <person name="Bonometti L."/>
            <person name="Westerberg I."/>
            <person name="Brannstrom I.O."/>
            <person name="Guillou S."/>
            <person name="Cros-Aarteil S."/>
            <person name="Calhoun S."/>
            <person name="Kuo A."/>
            <person name="Mondo S."/>
            <person name="Pangilinan J."/>
            <person name="Riley R."/>
            <person name="LaButti K."/>
            <person name="Andreopoulos B."/>
            <person name="Lipzen A."/>
            <person name="Chen C."/>
            <person name="Yanf M."/>
            <person name="Daum C."/>
            <person name="Ng V."/>
            <person name="Clum A."/>
            <person name="Steindorff A."/>
            <person name="Ohm R."/>
            <person name="Martin F."/>
            <person name="Silar P."/>
            <person name="Natvig D."/>
            <person name="Lalanne C."/>
            <person name="Gautier V."/>
            <person name="Ament-velasquez S.L."/>
            <person name="Kruys A."/>
            <person name="Hutchinson M.I."/>
            <person name="Powell A.J."/>
            <person name="Barry K."/>
            <person name="Miller A.N."/>
            <person name="Grigoriev I.V."/>
            <person name="Debuchy R."/>
            <person name="Gladieux P."/>
            <person name="Thoren M.H."/>
            <person name="Johannesson H."/>
        </authorList>
    </citation>
    <scope>NUCLEOTIDE SEQUENCE</scope>
    <source>
        <strain evidence="2">CBS 232.78</strain>
    </source>
</reference>
<sequence>MYTFSLLATTIALAASVSALAQPAVTPPPAAAVVARATSTAPDFCTTTMASMILDFPLPTNSDLANFVQTAELPLASVAAIVRANPKVGEDDLFCSSAGLLAKVTPPASLSSEYAVYSKSVDAWYASWSPIVSSVSPKCGREFGAGLEFLVAKDTNQCKAALKKFNAGERTAPRLVAVGAAVAAVAVALAAL</sequence>
<organism evidence="2 3">
    <name type="scientific">Podospora didyma</name>
    <dbReference type="NCBI Taxonomy" id="330526"/>
    <lineage>
        <taxon>Eukaryota</taxon>
        <taxon>Fungi</taxon>
        <taxon>Dikarya</taxon>
        <taxon>Ascomycota</taxon>
        <taxon>Pezizomycotina</taxon>
        <taxon>Sordariomycetes</taxon>
        <taxon>Sordariomycetidae</taxon>
        <taxon>Sordariales</taxon>
        <taxon>Podosporaceae</taxon>
        <taxon>Podospora</taxon>
    </lineage>
</organism>
<keyword evidence="1" id="KW-0732">Signal</keyword>
<feature type="chain" id="PRO_5042178598" description="Infection structure specific protein" evidence="1">
    <location>
        <begin position="22"/>
        <end position="192"/>
    </location>
</feature>
<comment type="caution">
    <text evidence="2">The sequence shown here is derived from an EMBL/GenBank/DDBJ whole genome shotgun (WGS) entry which is preliminary data.</text>
</comment>
<name>A0AAE0TVM6_9PEZI</name>
<evidence type="ECO:0000313" key="3">
    <source>
        <dbReference type="Proteomes" id="UP001285441"/>
    </source>
</evidence>
<evidence type="ECO:0000256" key="1">
    <source>
        <dbReference type="SAM" id="SignalP"/>
    </source>
</evidence>
<feature type="signal peptide" evidence="1">
    <location>
        <begin position="1"/>
        <end position="21"/>
    </location>
</feature>
<reference evidence="2" key="1">
    <citation type="journal article" date="2023" name="Mol. Phylogenet. Evol.">
        <title>Genome-scale phylogeny and comparative genomics of the fungal order Sordariales.</title>
        <authorList>
            <person name="Hensen N."/>
            <person name="Bonometti L."/>
            <person name="Westerberg I."/>
            <person name="Brannstrom I.O."/>
            <person name="Guillou S."/>
            <person name="Cros-Aarteil S."/>
            <person name="Calhoun S."/>
            <person name="Haridas S."/>
            <person name="Kuo A."/>
            <person name="Mondo S."/>
            <person name="Pangilinan J."/>
            <person name="Riley R."/>
            <person name="LaButti K."/>
            <person name="Andreopoulos B."/>
            <person name="Lipzen A."/>
            <person name="Chen C."/>
            <person name="Yan M."/>
            <person name="Daum C."/>
            <person name="Ng V."/>
            <person name="Clum A."/>
            <person name="Steindorff A."/>
            <person name="Ohm R.A."/>
            <person name="Martin F."/>
            <person name="Silar P."/>
            <person name="Natvig D.O."/>
            <person name="Lalanne C."/>
            <person name="Gautier V."/>
            <person name="Ament-Velasquez S.L."/>
            <person name="Kruys A."/>
            <person name="Hutchinson M.I."/>
            <person name="Powell A.J."/>
            <person name="Barry K."/>
            <person name="Miller A.N."/>
            <person name="Grigoriev I.V."/>
            <person name="Debuchy R."/>
            <person name="Gladieux P."/>
            <person name="Hiltunen Thoren M."/>
            <person name="Johannesson H."/>
        </authorList>
    </citation>
    <scope>NUCLEOTIDE SEQUENCE</scope>
    <source>
        <strain evidence="2">CBS 232.78</strain>
    </source>
</reference>